<evidence type="ECO:0000256" key="1">
    <source>
        <dbReference type="ARBA" id="ARBA00000085"/>
    </source>
</evidence>
<protein>
    <recommendedName>
        <fullName evidence="3">histidine kinase</fullName>
        <ecNumber evidence="3">2.7.13.3</ecNumber>
    </recommendedName>
</protein>
<dbReference type="SMART" id="SM00304">
    <property type="entry name" value="HAMP"/>
    <property type="match status" value="1"/>
</dbReference>
<name>A0A840TTS2_9BACT</name>
<dbReference type="Gene3D" id="3.30.565.10">
    <property type="entry name" value="Histidine kinase-like ATPase, C-terminal domain"/>
    <property type="match status" value="1"/>
</dbReference>
<keyword evidence="4" id="KW-1003">Cell membrane</keyword>
<keyword evidence="9 17" id="KW-0418">Kinase</keyword>
<dbReference type="EC" id="2.7.13.3" evidence="3"/>
<evidence type="ECO:0000256" key="4">
    <source>
        <dbReference type="ARBA" id="ARBA00022475"/>
    </source>
</evidence>
<evidence type="ECO:0000256" key="3">
    <source>
        <dbReference type="ARBA" id="ARBA00012438"/>
    </source>
</evidence>
<dbReference type="InterPro" id="IPR003661">
    <property type="entry name" value="HisK_dim/P_dom"/>
</dbReference>
<comment type="caution">
    <text evidence="17">The sequence shown here is derived from an EMBL/GenBank/DDBJ whole genome shotgun (WGS) entry which is preliminary data.</text>
</comment>
<keyword evidence="13 14" id="KW-0472">Membrane</keyword>
<dbReference type="InterPro" id="IPR050398">
    <property type="entry name" value="HssS/ArlS-like"/>
</dbReference>
<accession>A0A840TTS2</accession>
<evidence type="ECO:0000256" key="11">
    <source>
        <dbReference type="ARBA" id="ARBA00022989"/>
    </source>
</evidence>
<dbReference type="RefSeq" id="WP_184175003.1">
    <property type="nucleotide sequence ID" value="NZ_JACHGF010000004.1"/>
</dbReference>
<organism evidence="17 18">
    <name type="scientific">Rhabdobacter roseus</name>
    <dbReference type="NCBI Taxonomy" id="1655419"/>
    <lineage>
        <taxon>Bacteria</taxon>
        <taxon>Pseudomonadati</taxon>
        <taxon>Bacteroidota</taxon>
        <taxon>Cytophagia</taxon>
        <taxon>Cytophagales</taxon>
        <taxon>Cytophagaceae</taxon>
        <taxon>Rhabdobacter</taxon>
    </lineage>
</organism>
<dbReference type="InterPro" id="IPR036097">
    <property type="entry name" value="HisK_dim/P_sf"/>
</dbReference>
<dbReference type="PANTHER" id="PTHR45528:SF1">
    <property type="entry name" value="SENSOR HISTIDINE KINASE CPXA"/>
    <property type="match status" value="1"/>
</dbReference>
<dbReference type="SMART" id="SM00387">
    <property type="entry name" value="HATPase_c"/>
    <property type="match status" value="1"/>
</dbReference>
<keyword evidence="18" id="KW-1185">Reference proteome</keyword>
<comment type="subcellular location">
    <subcellularLocation>
        <location evidence="2">Cell membrane</location>
        <topology evidence="2">Multi-pass membrane protein</topology>
    </subcellularLocation>
</comment>
<dbReference type="InterPro" id="IPR036890">
    <property type="entry name" value="HATPase_C_sf"/>
</dbReference>
<dbReference type="EMBL" id="JACHGF010000004">
    <property type="protein sequence ID" value="MBB5285067.1"/>
    <property type="molecule type" value="Genomic_DNA"/>
</dbReference>
<dbReference type="FunFam" id="1.10.287.130:FF:000001">
    <property type="entry name" value="Two-component sensor histidine kinase"/>
    <property type="match status" value="1"/>
</dbReference>
<dbReference type="Pfam" id="PF00672">
    <property type="entry name" value="HAMP"/>
    <property type="match status" value="1"/>
</dbReference>
<keyword evidence="7 14" id="KW-0812">Transmembrane</keyword>
<feature type="domain" description="HAMP" evidence="16">
    <location>
        <begin position="177"/>
        <end position="230"/>
    </location>
</feature>
<evidence type="ECO:0000259" key="16">
    <source>
        <dbReference type="PROSITE" id="PS50885"/>
    </source>
</evidence>
<dbReference type="InterPro" id="IPR003594">
    <property type="entry name" value="HATPase_dom"/>
</dbReference>
<dbReference type="PROSITE" id="PS50109">
    <property type="entry name" value="HIS_KIN"/>
    <property type="match status" value="1"/>
</dbReference>
<evidence type="ECO:0000256" key="14">
    <source>
        <dbReference type="SAM" id="Phobius"/>
    </source>
</evidence>
<evidence type="ECO:0000256" key="8">
    <source>
        <dbReference type="ARBA" id="ARBA00022741"/>
    </source>
</evidence>
<feature type="domain" description="Histidine kinase" evidence="15">
    <location>
        <begin position="238"/>
        <end position="456"/>
    </location>
</feature>
<evidence type="ECO:0000256" key="12">
    <source>
        <dbReference type="ARBA" id="ARBA00023012"/>
    </source>
</evidence>
<keyword evidence="11 14" id="KW-1133">Transmembrane helix</keyword>
<dbReference type="CDD" id="cd06225">
    <property type="entry name" value="HAMP"/>
    <property type="match status" value="1"/>
</dbReference>
<sequence length="462" mass="52191">MTIQNKITLLFTLLTATIILLHSVFIYYFSTQSTFNNFFHRLEVRAQIEAHAALEENENNSSIYYEVKEKHLKNLPSEIHYFINTTPDGTPIGARPKLHLPDSFYNDIQKGGNARHFDGSVFYVGMAIHEPNHNFILVSSAVDVYGLEELENLKRMKIIGFFICILVVYSAGRLFSREIFKPVRQIIKDVKGISAHNLHLRLENGNGKDELSDLSHTFNSMLDRLEVTFEMQNNFVSNASHELRTPLTIISGEAELGVRDPCLSETARNGFATILRESERLEYLISSLLKLAQTGFDGKKQQWGQIRIDEMILLVKKNVDRIMPENQVEINFNQLPTEEESLWVVGNLLLLKAAFANIILNACKYSDNQSKVVVDVFADNKWLNVKVTDQGIGIPDSELPQIFIPFFRGSNTVNYKGHGIGLPLTNNIIRMHDGQIVVRSQEGKGTTVLTQLPIGPQASLSS</sequence>
<evidence type="ECO:0000256" key="9">
    <source>
        <dbReference type="ARBA" id="ARBA00022777"/>
    </source>
</evidence>
<dbReference type="GO" id="GO:0005524">
    <property type="term" value="F:ATP binding"/>
    <property type="evidence" value="ECO:0007669"/>
    <property type="project" value="UniProtKB-KW"/>
</dbReference>
<dbReference type="SUPFAM" id="SSF158472">
    <property type="entry name" value="HAMP domain-like"/>
    <property type="match status" value="1"/>
</dbReference>
<keyword evidence="10" id="KW-0067">ATP-binding</keyword>
<dbReference type="Pfam" id="PF02518">
    <property type="entry name" value="HATPase_c"/>
    <property type="match status" value="1"/>
</dbReference>
<evidence type="ECO:0000256" key="2">
    <source>
        <dbReference type="ARBA" id="ARBA00004651"/>
    </source>
</evidence>
<evidence type="ECO:0000256" key="10">
    <source>
        <dbReference type="ARBA" id="ARBA00022840"/>
    </source>
</evidence>
<dbReference type="PROSITE" id="PS50885">
    <property type="entry name" value="HAMP"/>
    <property type="match status" value="1"/>
</dbReference>
<dbReference type="CDD" id="cd00082">
    <property type="entry name" value="HisKA"/>
    <property type="match status" value="1"/>
</dbReference>
<dbReference type="PRINTS" id="PR00344">
    <property type="entry name" value="BCTRLSENSOR"/>
</dbReference>
<evidence type="ECO:0000256" key="5">
    <source>
        <dbReference type="ARBA" id="ARBA00022553"/>
    </source>
</evidence>
<evidence type="ECO:0000259" key="15">
    <source>
        <dbReference type="PROSITE" id="PS50109"/>
    </source>
</evidence>
<feature type="transmembrane region" description="Helical" evidence="14">
    <location>
        <begin position="7"/>
        <end position="29"/>
    </location>
</feature>
<keyword evidence="5" id="KW-0597">Phosphoprotein</keyword>
<dbReference type="InterPro" id="IPR005467">
    <property type="entry name" value="His_kinase_dom"/>
</dbReference>
<dbReference type="GO" id="GO:0005886">
    <property type="term" value="C:plasma membrane"/>
    <property type="evidence" value="ECO:0007669"/>
    <property type="project" value="UniProtKB-SubCell"/>
</dbReference>
<evidence type="ECO:0000313" key="17">
    <source>
        <dbReference type="EMBL" id="MBB5285067.1"/>
    </source>
</evidence>
<dbReference type="Proteomes" id="UP000557307">
    <property type="component" value="Unassembled WGS sequence"/>
</dbReference>
<dbReference type="Gene3D" id="6.10.340.10">
    <property type="match status" value="1"/>
</dbReference>
<dbReference type="AlphaFoldDB" id="A0A840TTS2"/>
<proteinExistence type="predicted"/>
<dbReference type="InterPro" id="IPR003660">
    <property type="entry name" value="HAMP_dom"/>
</dbReference>
<evidence type="ECO:0000256" key="6">
    <source>
        <dbReference type="ARBA" id="ARBA00022679"/>
    </source>
</evidence>
<dbReference type="SUPFAM" id="SSF47384">
    <property type="entry name" value="Homodimeric domain of signal transducing histidine kinase"/>
    <property type="match status" value="1"/>
</dbReference>
<evidence type="ECO:0000313" key="18">
    <source>
        <dbReference type="Proteomes" id="UP000557307"/>
    </source>
</evidence>
<dbReference type="SUPFAM" id="SSF55874">
    <property type="entry name" value="ATPase domain of HSP90 chaperone/DNA topoisomerase II/histidine kinase"/>
    <property type="match status" value="1"/>
</dbReference>
<dbReference type="PANTHER" id="PTHR45528">
    <property type="entry name" value="SENSOR HISTIDINE KINASE CPXA"/>
    <property type="match status" value="1"/>
</dbReference>
<keyword evidence="8" id="KW-0547">Nucleotide-binding</keyword>
<keyword evidence="12" id="KW-0902">Two-component regulatory system</keyword>
<keyword evidence="6" id="KW-0808">Transferase</keyword>
<gene>
    <name evidence="17" type="ORF">HNQ92_003215</name>
</gene>
<evidence type="ECO:0000256" key="13">
    <source>
        <dbReference type="ARBA" id="ARBA00023136"/>
    </source>
</evidence>
<dbReference type="SMART" id="SM00388">
    <property type="entry name" value="HisKA"/>
    <property type="match status" value="1"/>
</dbReference>
<dbReference type="GO" id="GO:0000155">
    <property type="term" value="F:phosphorelay sensor kinase activity"/>
    <property type="evidence" value="ECO:0007669"/>
    <property type="project" value="InterPro"/>
</dbReference>
<dbReference type="Gene3D" id="1.10.287.130">
    <property type="match status" value="1"/>
</dbReference>
<reference evidence="17 18" key="1">
    <citation type="submission" date="2020-08" db="EMBL/GenBank/DDBJ databases">
        <title>Genomic Encyclopedia of Type Strains, Phase IV (KMG-IV): sequencing the most valuable type-strain genomes for metagenomic binning, comparative biology and taxonomic classification.</title>
        <authorList>
            <person name="Goeker M."/>
        </authorList>
    </citation>
    <scope>NUCLEOTIDE SEQUENCE [LARGE SCALE GENOMIC DNA]</scope>
    <source>
        <strain evidence="17 18">DSM 105074</strain>
    </source>
</reference>
<evidence type="ECO:0000256" key="7">
    <source>
        <dbReference type="ARBA" id="ARBA00022692"/>
    </source>
</evidence>
<comment type="catalytic activity">
    <reaction evidence="1">
        <text>ATP + protein L-histidine = ADP + protein N-phospho-L-histidine.</text>
        <dbReference type="EC" id="2.7.13.3"/>
    </reaction>
</comment>
<dbReference type="InterPro" id="IPR004358">
    <property type="entry name" value="Sig_transdc_His_kin-like_C"/>
</dbReference>
<dbReference type="Pfam" id="PF00512">
    <property type="entry name" value="HisKA"/>
    <property type="match status" value="1"/>
</dbReference>